<evidence type="ECO:0000313" key="1">
    <source>
        <dbReference type="EMBL" id="AYV86641.1"/>
    </source>
</evidence>
<organism evidence="1">
    <name type="scientific">Sylvanvirus sp</name>
    <dbReference type="NCBI Taxonomy" id="2487774"/>
    <lineage>
        <taxon>Viruses</taxon>
    </lineage>
</organism>
<protein>
    <submittedName>
        <fullName evidence="1">Uncharacterized protein</fullName>
    </submittedName>
</protein>
<proteinExistence type="predicted"/>
<reference evidence="1" key="1">
    <citation type="submission" date="2018-10" db="EMBL/GenBank/DDBJ databases">
        <title>Hidden diversity of soil giant viruses.</title>
        <authorList>
            <person name="Schulz F."/>
            <person name="Alteio L."/>
            <person name="Goudeau D."/>
            <person name="Ryan E.M."/>
            <person name="Malmstrom R.R."/>
            <person name="Blanchard J."/>
            <person name="Woyke T."/>
        </authorList>
    </citation>
    <scope>NUCLEOTIDE SEQUENCE</scope>
    <source>
        <strain evidence="1">SYV1</strain>
    </source>
</reference>
<gene>
    <name evidence="1" type="ORF">Sylvanvirus5_9</name>
</gene>
<dbReference type="EMBL" id="MK072511">
    <property type="protein sequence ID" value="AYV86641.1"/>
    <property type="molecule type" value="Genomic_DNA"/>
</dbReference>
<name>A0A3G5AJJ8_9VIRU</name>
<accession>A0A3G5AJJ8</accession>
<sequence>MVEYYFSNKQKMVSKFLVHGTNLKSSFTHVRQLHSMNFELFNISLDPCCISIHNTISNANTYKYKQ</sequence>